<keyword evidence="2" id="KW-1185">Reference proteome</keyword>
<protein>
    <recommendedName>
        <fullName evidence="3">Glycosyltransferase family 4 protein</fullName>
    </recommendedName>
</protein>
<evidence type="ECO:0000313" key="1">
    <source>
        <dbReference type="EMBL" id="KAB1867108.1"/>
    </source>
</evidence>
<gene>
    <name evidence="1" type="ORF">F6A08_04750</name>
</gene>
<dbReference type="GeneID" id="77475744"/>
<dbReference type="EMBL" id="WAAO01000001">
    <property type="protein sequence ID" value="KAB1867108.1"/>
    <property type="molecule type" value="Genomic_DNA"/>
</dbReference>
<sequence length="398" mass="42527">MTMRDDARLIAESLQQGDHTGLDRKLIRGVVGWAALVLGCVTPTRTRDSRSPVRFVVANPVAHGARLGAAVAAILPEGATVVTDHRLAAHALTAGEDFPALAPQSMMRIATLSRLGSALRLRRRLKALPAGDSRVFAEYLFLAQAIRFAAARDALIASGTKLVLVDFDRAAYTAPWIHGAKTAGIATATLVHGVPNEWNYLPVMADDVLVWGEVQAAWLRSHSTSAGIHIVGRPDVMHGPLLERHPAQLVVSHSAEQLSDGEVGRVRDRIVRARKQGMEVVLRLHPSVSEDRLGDDWRSVAEAADRVVSGTTSLSEGLGADDVVVAISSSSVMDALARGVRAEVLADPERPLPADLEVLARAGEGGAEVDPARHVAFVGGDAAERIRAWIDRVLGVMR</sequence>
<evidence type="ECO:0000313" key="2">
    <source>
        <dbReference type="Proteomes" id="UP000478836"/>
    </source>
</evidence>
<organism evidence="1 2">
    <name type="scientific">Microbacterium algeriense</name>
    <dbReference type="NCBI Taxonomy" id="2615184"/>
    <lineage>
        <taxon>Bacteria</taxon>
        <taxon>Bacillati</taxon>
        <taxon>Actinomycetota</taxon>
        <taxon>Actinomycetes</taxon>
        <taxon>Micrococcales</taxon>
        <taxon>Microbacteriaceae</taxon>
        <taxon>Microbacterium</taxon>
    </lineage>
</organism>
<accession>A0ABQ6VA77</accession>
<reference evidence="2" key="1">
    <citation type="submission" date="2019-09" db="EMBL/GenBank/DDBJ databases">
        <title>Whole genome sequencing of Microbacterium maritypicum.</title>
        <authorList>
            <person name="Lenchi N."/>
        </authorList>
    </citation>
    <scope>NUCLEOTIDE SEQUENCE [LARGE SCALE GENOMIC DNA]</scope>
    <source>
        <strain evidence="2">G1</strain>
    </source>
</reference>
<name>A0ABQ6VA77_9MICO</name>
<dbReference type="Proteomes" id="UP000478836">
    <property type="component" value="Unassembled WGS sequence"/>
</dbReference>
<comment type="caution">
    <text evidence="1">The sequence shown here is derived from an EMBL/GenBank/DDBJ whole genome shotgun (WGS) entry which is preliminary data.</text>
</comment>
<dbReference type="RefSeq" id="WP_151458762.1">
    <property type="nucleotide sequence ID" value="NZ_CBDRDJ010000002.1"/>
</dbReference>
<evidence type="ECO:0008006" key="3">
    <source>
        <dbReference type="Google" id="ProtNLM"/>
    </source>
</evidence>
<proteinExistence type="predicted"/>